<proteinExistence type="predicted"/>
<keyword evidence="2" id="KW-1185">Reference proteome</keyword>
<organism evidence="1 2">
    <name type="scientific">Irpex rosettiformis</name>
    <dbReference type="NCBI Taxonomy" id="378272"/>
    <lineage>
        <taxon>Eukaryota</taxon>
        <taxon>Fungi</taxon>
        <taxon>Dikarya</taxon>
        <taxon>Basidiomycota</taxon>
        <taxon>Agaricomycotina</taxon>
        <taxon>Agaricomycetes</taxon>
        <taxon>Polyporales</taxon>
        <taxon>Irpicaceae</taxon>
        <taxon>Irpex</taxon>
    </lineage>
</organism>
<sequence>MSVAVSRMPTGPGDHPESLNNQTVNPLAAPFKPSGLVIHPIGTAVRRLSAGAAFAEAVGIDLNTIGKAEAKKIMSIEHKVLGFRPPQGSFAAEAQAAAAKHPEVLGIQLDSEKLKEAAKIDAQRILAERNQSSGTGNPTSSAVDKAAVVLDDGTTPEVDLTTLSEADARKLMSHEHRALGFRPPPGSVAAEAQALVAKTTEAKTEGNIAKPTKPSNGSSWRRESNEPSPSHSTSRRGSADLSGEPTTISVKRSTSDEGMKLAPQSIATRRKSVNVSELSCTEKEVLLKEVALRDAERIKVTRGINGESISEKAHIDTKDLSARLESSSSPEGEKTPSSSPTLSKVAPMNLPGPVQEVQETVADLTERFTVVPTEEKTLPVETIQEHEGEHATLAKESNPGNMLRTETSDSVQIVGDVVA</sequence>
<comment type="caution">
    <text evidence="1">The sequence shown here is derived from an EMBL/GenBank/DDBJ whole genome shotgun (WGS) entry which is preliminary data.</text>
</comment>
<dbReference type="Proteomes" id="UP001055072">
    <property type="component" value="Unassembled WGS sequence"/>
</dbReference>
<protein>
    <submittedName>
        <fullName evidence="1">Uncharacterized protein</fullName>
    </submittedName>
</protein>
<gene>
    <name evidence="1" type="ORF">BDY19DRAFT_918415</name>
</gene>
<name>A0ACB8UI27_9APHY</name>
<evidence type="ECO:0000313" key="2">
    <source>
        <dbReference type="Proteomes" id="UP001055072"/>
    </source>
</evidence>
<dbReference type="EMBL" id="MU274901">
    <property type="protein sequence ID" value="KAI0093705.1"/>
    <property type="molecule type" value="Genomic_DNA"/>
</dbReference>
<reference evidence="1" key="1">
    <citation type="journal article" date="2021" name="Environ. Microbiol.">
        <title>Gene family expansions and transcriptome signatures uncover fungal adaptations to wood decay.</title>
        <authorList>
            <person name="Hage H."/>
            <person name="Miyauchi S."/>
            <person name="Viragh M."/>
            <person name="Drula E."/>
            <person name="Min B."/>
            <person name="Chaduli D."/>
            <person name="Navarro D."/>
            <person name="Favel A."/>
            <person name="Norest M."/>
            <person name="Lesage-Meessen L."/>
            <person name="Balint B."/>
            <person name="Merenyi Z."/>
            <person name="de Eugenio L."/>
            <person name="Morin E."/>
            <person name="Martinez A.T."/>
            <person name="Baldrian P."/>
            <person name="Stursova M."/>
            <person name="Martinez M.J."/>
            <person name="Novotny C."/>
            <person name="Magnuson J.K."/>
            <person name="Spatafora J.W."/>
            <person name="Maurice S."/>
            <person name="Pangilinan J."/>
            <person name="Andreopoulos W."/>
            <person name="LaButti K."/>
            <person name="Hundley H."/>
            <person name="Na H."/>
            <person name="Kuo A."/>
            <person name="Barry K."/>
            <person name="Lipzen A."/>
            <person name="Henrissat B."/>
            <person name="Riley R."/>
            <person name="Ahrendt S."/>
            <person name="Nagy L.G."/>
            <person name="Grigoriev I.V."/>
            <person name="Martin F."/>
            <person name="Rosso M.N."/>
        </authorList>
    </citation>
    <scope>NUCLEOTIDE SEQUENCE</scope>
    <source>
        <strain evidence="1">CBS 384.51</strain>
    </source>
</reference>
<accession>A0ACB8UI27</accession>
<evidence type="ECO:0000313" key="1">
    <source>
        <dbReference type="EMBL" id="KAI0093705.1"/>
    </source>
</evidence>